<evidence type="ECO:0000313" key="9">
    <source>
        <dbReference type="Proteomes" id="UP000245609"/>
    </source>
</evidence>
<comment type="similarity">
    <text evidence="2">Belongs to the TDE1 family.</text>
</comment>
<feature type="transmembrane region" description="Helical" evidence="7">
    <location>
        <begin position="195"/>
        <end position="219"/>
    </location>
</feature>
<dbReference type="EMBL" id="MBFS01001622">
    <property type="protein sequence ID" value="PVV00819.1"/>
    <property type="molecule type" value="Genomic_DNA"/>
</dbReference>
<feature type="transmembrane region" description="Helical" evidence="7">
    <location>
        <begin position="41"/>
        <end position="63"/>
    </location>
</feature>
<feature type="transmembrane region" description="Helical" evidence="7">
    <location>
        <begin position="125"/>
        <end position="143"/>
    </location>
</feature>
<evidence type="ECO:0000313" key="8">
    <source>
        <dbReference type="EMBL" id="PVV00819.1"/>
    </source>
</evidence>
<dbReference type="Proteomes" id="UP000245609">
    <property type="component" value="Unassembled WGS sequence"/>
</dbReference>
<feature type="transmembrane region" description="Helical" evidence="7">
    <location>
        <begin position="97"/>
        <end position="113"/>
    </location>
</feature>
<reference evidence="8 9" key="1">
    <citation type="journal article" date="2018" name="MBio">
        <title>Comparative Genomics Reveals the Core Gene Toolbox for the Fungus-Insect Symbiosis.</title>
        <authorList>
            <person name="Wang Y."/>
            <person name="Stata M."/>
            <person name="Wang W."/>
            <person name="Stajich J.E."/>
            <person name="White M.M."/>
            <person name="Moncalvo J.M."/>
        </authorList>
    </citation>
    <scope>NUCLEOTIDE SEQUENCE [LARGE SCALE GENOMIC DNA]</scope>
    <source>
        <strain evidence="8 9">SC-DP-2</strain>
    </source>
</reference>
<evidence type="ECO:0000256" key="4">
    <source>
        <dbReference type="ARBA" id="ARBA00022989"/>
    </source>
</evidence>
<organism evidence="8 9">
    <name type="scientific">Smittium megazygosporum</name>
    <dbReference type="NCBI Taxonomy" id="133381"/>
    <lineage>
        <taxon>Eukaryota</taxon>
        <taxon>Fungi</taxon>
        <taxon>Fungi incertae sedis</taxon>
        <taxon>Zoopagomycota</taxon>
        <taxon>Kickxellomycotina</taxon>
        <taxon>Harpellomycetes</taxon>
        <taxon>Harpellales</taxon>
        <taxon>Legeriomycetaceae</taxon>
        <taxon>Smittium</taxon>
    </lineage>
</organism>
<feature type="compositionally biased region" description="Low complexity" evidence="6">
    <location>
        <begin position="406"/>
        <end position="418"/>
    </location>
</feature>
<evidence type="ECO:0000256" key="3">
    <source>
        <dbReference type="ARBA" id="ARBA00022692"/>
    </source>
</evidence>
<evidence type="ECO:0000256" key="2">
    <source>
        <dbReference type="ARBA" id="ARBA00006665"/>
    </source>
</evidence>
<feature type="transmembrane region" description="Helical" evidence="7">
    <location>
        <begin position="258"/>
        <end position="278"/>
    </location>
</feature>
<name>A0A2T9Z898_9FUNG</name>
<accession>A0A2T9Z898</accession>
<comment type="subcellular location">
    <subcellularLocation>
        <location evidence="1">Membrane</location>
        <topology evidence="1">Multi-pass membrane protein</topology>
    </subcellularLocation>
</comment>
<keyword evidence="5 7" id="KW-0472">Membrane</keyword>
<sequence>MGVALSCISGPVLSCISSVFCSCCMFCANRIKFTGSISTRFAYAFIFLASSILAWILTTNWGIEKIKYLTYGFVNLKCPEDQCYGIMAVHRVFFSQSLWHSILAALVYGVSYSKDRRASLQNSWWGAKILVLVLLIIISFTIPNEFFKFYGSYVTIIGASLFIFVQLVLLVDFAHNIAETCIEKYEESQSDRWKYTLITGTVLSYVIFLALVATHYFFFANNGCGLNQLFTTLNLILCATASFLAVHPKVQEANIKSGLAQAAMVSLYSTYLVTSAMIGEPVGNSIPKKCNPFIDSTGTRTTLVVFGAIFTMAAICYSASNAATKSGTLINSSEYESLNLGPHRLTDDNDNIREQSESRALRHEAIKDAVAAGSLPESALIEFESENQPLVPKTTSETLPLAYKTPSSPSPSQSSSPDSEFDHTEDDERHGVQYNYSFFHLIFCIAAMYMAMLLTNWNSIDANSGEFIIIGRSMSAVWAKIISSWLCVILYSWTLLAPILAPDRYYY</sequence>
<feature type="transmembrane region" description="Helical" evidence="7">
    <location>
        <begin position="149"/>
        <end position="174"/>
    </location>
</feature>
<proteinExistence type="inferred from homology"/>
<protein>
    <recommendedName>
        <fullName evidence="10">Membrane protein TMS1</fullName>
    </recommendedName>
</protein>
<keyword evidence="3 7" id="KW-0812">Transmembrane</keyword>
<comment type="caution">
    <text evidence="8">The sequence shown here is derived from an EMBL/GenBank/DDBJ whole genome shotgun (WGS) entry which is preliminary data.</text>
</comment>
<evidence type="ECO:0000256" key="7">
    <source>
        <dbReference type="SAM" id="Phobius"/>
    </source>
</evidence>
<dbReference type="STRING" id="133381.A0A2T9Z898"/>
<feature type="transmembrane region" description="Helical" evidence="7">
    <location>
        <begin position="225"/>
        <end position="246"/>
    </location>
</feature>
<dbReference type="InterPro" id="IPR005016">
    <property type="entry name" value="TDE1/TMS"/>
</dbReference>
<keyword evidence="4 7" id="KW-1133">Transmembrane helix</keyword>
<dbReference type="GO" id="GO:0016020">
    <property type="term" value="C:membrane"/>
    <property type="evidence" value="ECO:0007669"/>
    <property type="project" value="UniProtKB-SubCell"/>
</dbReference>
<dbReference type="OrthoDB" id="5963193at2759"/>
<feature type="region of interest" description="Disordered" evidence="6">
    <location>
        <begin position="401"/>
        <end position="426"/>
    </location>
</feature>
<dbReference type="AlphaFoldDB" id="A0A2T9Z898"/>
<feature type="transmembrane region" description="Helical" evidence="7">
    <location>
        <begin position="6"/>
        <end position="29"/>
    </location>
</feature>
<gene>
    <name evidence="8" type="ORF">BB560_004785</name>
</gene>
<feature type="transmembrane region" description="Helical" evidence="7">
    <location>
        <begin position="477"/>
        <end position="501"/>
    </location>
</feature>
<feature type="transmembrane region" description="Helical" evidence="7">
    <location>
        <begin position="298"/>
        <end position="317"/>
    </location>
</feature>
<dbReference type="Pfam" id="PF03348">
    <property type="entry name" value="Serinc"/>
    <property type="match status" value="1"/>
</dbReference>
<feature type="transmembrane region" description="Helical" evidence="7">
    <location>
        <begin position="438"/>
        <end position="457"/>
    </location>
</feature>
<evidence type="ECO:0000256" key="1">
    <source>
        <dbReference type="ARBA" id="ARBA00004141"/>
    </source>
</evidence>
<evidence type="ECO:0000256" key="6">
    <source>
        <dbReference type="SAM" id="MobiDB-lite"/>
    </source>
</evidence>
<evidence type="ECO:0000256" key="5">
    <source>
        <dbReference type="ARBA" id="ARBA00023136"/>
    </source>
</evidence>
<dbReference type="PANTHER" id="PTHR10383:SF9">
    <property type="entry name" value="SERINE INCORPORATOR, ISOFORM F"/>
    <property type="match status" value="1"/>
</dbReference>
<evidence type="ECO:0008006" key="10">
    <source>
        <dbReference type="Google" id="ProtNLM"/>
    </source>
</evidence>
<dbReference type="PANTHER" id="PTHR10383">
    <property type="entry name" value="SERINE INCORPORATOR"/>
    <property type="match status" value="1"/>
</dbReference>
<keyword evidence="9" id="KW-1185">Reference proteome</keyword>